<dbReference type="Proteomes" id="UP000007029">
    <property type="component" value="Chromosome"/>
</dbReference>
<dbReference type="EMBL" id="CP000362">
    <property type="protein sequence ID" value="ABG30017.1"/>
    <property type="molecule type" value="Genomic_DNA"/>
</dbReference>
<evidence type="ECO:0000313" key="1">
    <source>
        <dbReference type="EMBL" id="ABG30017.1"/>
    </source>
</evidence>
<keyword evidence="2" id="KW-1185">Reference proteome</keyword>
<evidence type="ECO:0000313" key="2">
    <source>
        <dbReference type="Proteomes" id="UP000007029"/>
    </source>
</evidence>
<organism evidence="1 2">
    <name type="scientific">Roseobacter denitrificans (strain ATCC 33942 / OCh 114)</name>
    <name type="common">Erythrobacter sp. (strain OCh 114)</name>
    <name type="synonym">Roseobacter denitrificans</name>
    <dbReference type="NCBI Taxonomy" id="375451"/>
    <lineage>
        <taxon>Bacteria</taxon>
        <taxon>Pseudomonadati</taxon>
        <taxon>Pseudomonadota</taxon>
        <taxon>Alphaproteobacteria</taxon>
        <taxon>Rhodobacterales</taxon>
        <taxon>Roseobacteraceae</taxon>
        <taxon>Roseobacter</taxon>
    </lineage>
</organism>
<proteinExistence type="predicted"/>
<gene>
    <name evidence="1" type="ordered locus">RD1_0292</name>
</gene>
<evidence type="ECO:0008006" key="3">
    <source>
        <dbReference type="Google" id="ProtNLM"/>
    </source>
</evidence>
<dbReference type="KEGG" id="rde:RD1_0292"/>
<dbReference type="Gene3D" id="3.30.70.2400">
    <property type="entry name" value="Uncharacterised protein PF13773, DUF4170"/>
    <property type="match status" value="1"/>
</dbReference>
<sequence length="97" mass="11120">MDRQRCSHSLFVLRTACMAQRLHLVFGGELVDPGKNTFKNVDDLHIVGIFPDYASAFDAWKAEAQRTVDNAHMRYFIAHIHRLRDEETAASSTEELE</sequence>
<protein>
    <recommendedName>
        <fullName evidence="3">DUF4170 domain-containing protein</fullName>
    </recommendedName>
</protein>
<dbReference type="InterPro" id="IPR025226">
    <property type="entry name" value="DUF4170"/>
</dbReference>
<reference evidence="1 2" key="1">
    <citation type="journal article" date="2007" name="J. Bacteriol.">
        <title>The complete genome sequence of Roseobacter denitrificans reveals a mixotrophic rather than photosynthetic metabolism.</title>
        <authorList>
            <person name="Swingley W.D."/>
            <person name="Sadekar S."/>
            <person name="Mastrian S.D."/>
            <person name="Matthies H.J."/>
            <person name="Hao J."/>
            <person name="Ramos H."/>
            <person name="Acharya C.R."/>
            <person name="Conrad A.L."/>
            <person name="Taylor H.L."/>
            <person name="Dejesa L.C."/>
            <person name="Shah M.K."/>
            <person name="O'huallachain M.E."/>
            <person name="Lince M.T."/>
            <person name="Blankenship R.E."/>
            <person name="Beatty J.T."/>
            <person name="Touchman J.W."/>
        </authorList>
    </citation>
    <scope>NUCLEOTIDE SEQUENCE [LARGE SCALE GENOMIC DNA]</scope>
    <source>
        <strain evidence="2">ATCC 33942 / OCh 114</strain>
    </source>
</reference>
<dbReference type="eggNOG" id="COG0483">
    <property type="taxonomic scope" value="Bacteria"/>
</dbReference>
<dbReference type="Pfam" id="PF13773">
    <property type="entry name" value="DUF4170"/>
    <property type="match status" value="1"/>
</dbReference>
<accession>Q16DC6</accession>
<name>Q16DC6_ROSDO</name>
<dbReference type="HOGENOM" id="CLU_174701_1_0_5"/>
<dbReference type="STRING" id="375451.RD1_0292"/>
<dbReference type="AlphaFoldDB" id="Q16DC6"/>